<keyword evidence="1" id="KW-0812">Transmembrane</keyword>
<dbReference type="STRING" id="195103.CPF_0974"/>
<gene>
    <name evidence="2" type="ordered locus">CPF_0974</name>
</gene>
<name>A0A0H2YTE2_CLOP1</name>
<accession>A0A0H2YTE2</accession>
<dbReference type="EMBL" id="CP000246">
    <property type="protein sequence ID" value="ABG84328.1"/>
    <property type="molecule type" value="Genomic_DNA"/>
</dbReference>
<keyword evidence="1" id="KW-1133">Transmembrane helix</keyword>
<dbReference type="HOGENOM" id="CLU_1254144_0_0_9"/>
<dbReference type="PaxDb" id="195103-CPF_0974"/>
<keyword evidence="3" id="KW-1185">Reference proteome</keyword>
<feature type="transmembrane region" description="Helical" evidence="1">
    <location>
        <begin position="113"/>
        <end position="133"/>
    </location>
</feature>
<dbReference type="RefSeq" id="WP_011590485.1">
    <property type="nucleotide sequence ID" value="NC_008261.1"/>
</dbReference>
<evidence type="ECO:0000256" key="1">
    <source>
        <dbReference type="SAM" id="Phobius"/>
    </source>
</evidence>
<proteinExistence type="predicted"/>
<protein>
    <submittedName>
        <fullName evidence="2">Uncharacterized protein</fullName>
    </submittedName>
</protein>
<dbReference type="Proteomes" id="UP000001823">
    <property type="component" value="Chromosome"/>
</dbReference>
<evidence type="ECO:0000313" key="2">
    <source>
        <dbReference type="EMBL" id="ABG84328.1"/>
    </source>
</evidence>
<organism evidence="2 3">
    <name type="scientific">Clostridium perfringens (strain ATCC 13124 / DSM 756 / JCM 1290 / NCIMB 6125 / NCTC 8237 / Type A)</name>
    <dbReference type="NCBI Taxonomy" id="195103"/>
    <lineage>
        <taxon>Bacteria</taxon>
        <taxon>Bacillati</taxon>
        <taxon>Bacillota</taxon>
        <taxon>Clostridia</taxon>
        <taxon>Eubacteriales</taxon>
        <taxon>Clostridiaceae</taxon>
        <taxon>Clostridium</taxon>
    </lineage>
</organism>
<dbReference type="KEGG" id="cpf:CPF_0974"/>
<sequence length="220" mass="25723">MNKKENVNLIYLIKSFSKKVYNIFNISKGFKKVKKIVEFNNLNQIEQLNIIKENDKLLSKKDKEVKNKVVANNIDTFFKLTKDKYYGCNIPIEKARINQYFLGDRKKKSNSEFLNNIFCSAILGSFLAAFLSIEINESLIKISGFLLLIIVILSIIIVMLSIIFIDFFLEISEKDTVNKDLYYNIVLEILSELEFEETKKKINDSKEINMDFNLNFLKLK</sequence>
<keyword evidence="1" id="KW-0472">Membrane</keyword>
<dbReference type="AlphaFoldDB" id="A0A0H2YTE2"/>
<evidence type="ECO:0000313" key="3">
    <source>
        <dbReference type="Proteomes" id="UP000001823"/>
    </source>
</evidence>
<feature type="transmembrane region" description="Helical" evidence="1">
    <location>
        <begin position="145"/>
        <end position="169"/>
    </location>
</feature>
<reference evidence="2 3" key="1">
    <citation type="journal article" date="2006" name="Genome Res.">
        <title>Skewed genomic variability in strains of the toxigenic bacterial pathogen, Clostridium perfringens.</title>
        <authorList>
            <person name="Myers G.S."/>
            <person name="Rasko D.A."/>
            <person name="Cheung J.K."/>
            <person name="Ravel J."/>
            <person name="Seshadri R."/>
            <person name="Deboy R.T."/>
            <person name="Ren Q."/>
            <person name="Varga J."/>
            <person name="Awad M.M."/>
            <person name="Brinkac L.M."/>
            <person name="Daugherty S.C."/>
            <person name="Haft D.H."/>
            <person name="Dodson R.J."/>
            <person name="Madupu R."/>
            <person name="Nelson W.C."/>
            <person name="Rosovitz M.J."/>
            <person name="Sullivan S.A."/>
            <person name="Khouri H."/>
            <person name="Dimitrov G.I."/>
            <person name="Watkins K.L."/>
            <person name="Mulligan S."/>
            <person name="Benton J."/>
            <person name="Radune D."/>
            <person name="Fisher D.J."/>
            <person name="Atkins H.S."/>
            <person name="Hiscox T."/>
            <person name="Jost B.H."/>
            <person name="Billington S.J."/>
            <person name="Songer J.G."/>
            <person name="McClane B.A."/>
            <person name="Titball R.W."/>
            <person name="Rood J.I."/>
            <person name="Melville S.B."/>
            <person name="Paulsen I.T."/>
        </authorList>
    </citation>
    <scope>NUCLEOTIDE SEQUENCE [LARGE SCALE GENOMIC DNA]</scope>
    <source>
        <strain evidence="3">ATCC 13124 / DSM 756 / JCM 1290 / NCIMB 6125 / NCTC 8237 / S 107 / Type A</strain>
    </source>
</reference>